<dbReference type="HAMAP" id="MF_00213">
    <property type="entry name" value="HypA_HybF"/>
    <property type="match status" value="1"/>
</dbReference>
<evidence type="ECO:0000256" key="1">
    <source>
        <dbReference type="HAMAP-Rule" id="MF_00213"/>
    </source>
</evidence>
<proteinExistence type="inferred from homology"/>
<comment type="function">
    <text evidence="1">Involved in the maturation of [NiFe] hydrogenases. Required for nickel insertion into the metal center of the hydrogenase.</text>
</comment>
<evidence type="ECO:0000313" key="2">
    <source>
        <dbReference type="EMBL" id="OUP61247.1"/>
    </source>
</evidence>
<dbReference type="GO" id="GO:0051604">
    <property type="term" value="P:protein maturation"/>
    <property type="evidence" value="ECO:0007669"/>
    <property type="project" value="InterPro"/>
</dbReference>
<keyword evidence="1" id="KW-0479">Metal-binding</keyword>
<dbReference type="InterPro" id="IPR000688">
    <property type="entry name" value="HypA/HybF"/>
</dbReference>
<name>A0A1Y3VMT9_9FIRM</name>
<feature type="binding site" evidence="1">
    <location>
        <position position="76"/>
    </location>
    <ligand>
        <name>Zn(2+)</name>
        <dbReference type="ChEBI" id="CHEBI:29105"/>
    </ligand>
</feature>
<comment type="similarity">
    <text evidence="1">Belongs to the HypA/HybF family.</text>
</comment>
<feature type="binding site" evidence="1">
    <location>
        <position position="73"/>
    </location>
    <ligand>
        <name>Zn(2+)</name>
        <dbReference type="ChEBI" id="CHEBI:29105"/>
    </ligand>
</feature>
<gene>
    <name evidence="1" type="primary">hypA</name>
    <name evidence="2" type="ORF">B5F14_03945</name>
</gene>
<dbReference type="Pfam" id="PF01155">
    <property type="entry name" value="HypA"/>
    <property type="match status" value="1"/>
</dbReference>
<protein>
    <recommendedName>
        <fullName evidence="1">Hydrogenase maturation factor HypA</fullName>
    </recommendedName>
</protein>
<keyword evidence="1" id="KW-0862">Zinc</keyword>
<dbReference type="GeneID" id="79876143"/>
<dbReference type="Proteomes" id="UP000195447">
    <property type="component" value="Unassembled WGS sequence"/>
</dbReference>
<accession>A0A1Y3VMT9</accession>
<organism evidence="2 3">
    <name type="scientific">Faecalitalea cylindroides</name>
    <dbReference type="NCBI Taxonomy" id="39483"/>
    <lineage>
        <taxon>Bacteria</taxon>
        <taxon>Bacillati</taxon>
        <taxon>Bacillota</taxon>
        <taxon>Erysipelotrichia</taxon>
        <taxon>Erysipelotrichales</taxon>
        <taxon>Erysipelotrichaceae</taxon>
        <taxon>Faecalitalea</taxon>
    </lineage>
</organism>
<evidence type="ECO:0000313" key="3">
    <source>
        <dbReference type="Proteomes" id="UP000195447"/>
    </source>
</evidence>
<dbReference type="AlphaFoldDB" id="A0A1Y3VMT9"/>
<dbReference type="PIRSF" id="PIRSF004761">
    <property type="entry name" value="Hydrgn_mat_HypA"/>
    <property type="match status" value="1"/>
</dbReference>
<dbReference type="PANTHER" id="PTHR34535:SF3">
    <property type="entry name" value="HYDROGENASE MATURATION FACTOR HYPA"/>
    <property type="match status" value="1"/>
</dbReference>
<comment type="caution">
    <text evidence="2">The sequence shown here is derived from an EMBL/GenBank/DDBJ whole genome shotgun (WGS) entry which is preliminary data.</text>
</comment>
<dbReference type="PANTHER" id="PTHR34535">
    <property type="entry name" value="HYDROGENASE MATURATION FACTOR HYPA"/>
    <property type="match status" value="1"/>
</dbReference>
<reference evidence="3" key="1">
    <citation type="submission" date="2017-04" db="EMBL/GenBank/DDBJ databases">
        <title>Function of individual gut microbiota members based on whole genome sequencing of pure cultures obtained from chicken caecum.</title>
        <authorList>
            <person name="Medvecky M."/>
            <person name="Cejkova D."/>
            <person name="Polansky O."/>
            <person name="Karasova D."/>
            <person name="Kubasova T."/>
            <person name="Cizek A."/>
            <person name="Rychlik I."/>
        </authorList>
    </citation>
    <scope>NUCLEOTIDE SEQUENCE [LARGE SCALE GENOMIC DNA]</scope>
    <source>
        <strain evidence="3">An178</strain>
    </source>
</reference>
<sequence length="113" mass="12958">MHEIDITQHILKDVIKIAESKNAKKVTEIRLVLGPFSGFVPECIQMYMDLLAKDTICHGVQIKVKEIPLKVYCNQCHKEALIDRKHIECPFCHSIDLKRLSGNECLIESIEVE</sequence>
<dbReference type="EMBL" id="NFKM01000005">
    <property type="protein sequence ID" value="OUP61247.1"/>
    <property type="molecule type" value="Genomic_DNA"/>
</dbReference>
<keyword evidence="1" id="KW-0533">Nickel</keyword>
<feature type="binding site" evidence="1">
    <location>
        <position position="92"/>
    </location>
    <ligand>
        <name>Zn(2+)</name>
        <dbReference type="ChEBI" id="CHEBI:29105"/>
    </ligand>
</feature>
<dbReference type="Gene3D" id="3.30.2320.80">
    <property type="match status" value="1"/>
</dbReference>
<feature type="binding site" evidence="1">
    <location>
        <position position="2"/>
    </location>
    <ligand>
        <name>Ni(2+)</name>
        <dbReference type="ChEBI" id="CHEBI:49786"/>
    </ligand>
</feature>
<dbReference type="GO" id="GO:0016151">
    <property type="term" value="F:nickel cation binding"/>
    <property type="evidence" value="ECO:0007669"/>
    <property type="project" value="UniProtKB-UniRule"/>
</dbReference>
<dbReference type="RefSeq" id="WP_015536224.1">
    <property type="nucleotide sequence ID" value="NZ_CABKSV010000111.1"/>
</dbReference>
<dbReference type="GO" id="GO:0008270">
    <property type="term" value="F:zinc ion binding"/>
    <property type="evidence" value="ECO:0007669"/>
    <property type="project" value="UniProtKB-UniRule"/>
</dbReference>
<keyword evidence="3" id="KW-1185">Reference proteome</keyword>
<feature type="binding site" evidence="1">
    <location>
        <position position="89"/>
    </location>
    <ligand>
        <name>Zn(2+)</name>
        <dbReference type="ChEBI" id="CHEBI:29105"/>
    </ligand>
</feature>